<reference evidence="10" key="2">
    <citation type="journal article" date="2018" name="Nat. Microbiol.">
        <title>Leveraging single-cell genomics to expand the fungal tree of life.</title>
        <authorList>
            <person name="Ahrendt S.R."/>
            <person name="Quandt C.A."/>
            <person name="Ciobanu D."/>
            <person name="Clum A."/>
            <person name="Salamov A."/>
            <person name="Andreopoulos B."/>
            <person name="Cheng J.F."/>
            <person name="Woyke T."/>
            <person name="Pelin A."/>
            <person name="Henrissat B."/>
            <person name="Reynolds N.K."/>
            <person name="Benny G.L."/>
            <person name="Smith M.E."/>
            <person name="James T.Y."/>
            <person name="Grigoriev I.V."/>
        </authorList>
    </citation>
    <scope>NUCLEOTIDE SEQUENCE [LARGE SCALE GENOMIC DNA]</scope>
    <source>
        <strain evidence="10">CSF55</strain>
    </source>
</reference>
<organism evidence="7 9">
    <name type="scientific">Rozella allomycis (strain CSF55)</name>
    <dbReference type="NCBI Taxonomy" id="988480"/>
    <lineage>
        <taxon>Eukaryota</taxon>
        <taxon>Fungi</taxon>
        <taxon>Fungi incertae sedis</taxon>
        <taxon>Cryptomycota</taxon>
        <taxon>Cryptomycota incertae sedis</taxon>
        <taxon>Rozella</taxon>
    </lineage>
</organism>
<keyword evidence="3 5" id="KW-0547">Nucleotide-binding</keyword>
<dbReference type="EMBL" id="KE560848">
    <property type="protein sequence ID" value="EPZ35315.1"/>
    <property type="molecule type" value="Genomic_DNA"/>
</dbReference>
<evidence type="ECO:0000313" key="9">
    <source>
        <dbReference type="Proteomes" id="UP000030755"/>
    </source>
</evidence>
<reference evidence="8" key="3">
    <citation type="submission" date="2018-08" db="EMBL/GenBank/DDBJ databases">
        <title>Leveraging single-cell genomics to expand the Fungal Tree of Life.</title>
        <authorList>
            <consortium name="DOE Joint Genome Institute"/>
            <person name="Ahrendt S.R."/>
            <person name="Quandt C.A."/>
            <person name="Ciobanu D."/>
            <person name="Clum A."/>
            <person name="Salamov A."/>
            <person name="Andreopoulos B."/>
            <person name="Cheng J.-F."/>
            <person name="Woyke T."/>
            <person name="Pelin A."/>
            <person name="Henrissat B."/>
            <person name="Reynolds N."/>
            <person name="Benny G.L."/>
            <person name="Smith M.E."/>
            <person name="James T.Y."/>
            <person name="Grigoriev I.V."/>
        </authorList>
    </citation>
    <scope>NUCLEOTIDE SEQUENCE</scope>
    <source>
        <strain evidence="8">CSF55</strain>
    </source>
</reference>
<name>A0A075AYB0_ROZAC</name>
<accession>A0A075AYB0</accession>
<evidence type="ECO:0000256" key="3">
    <source>
        <dbReference type="ARBA" id="ARBA00022741"/>
    </source>
</evidence>
<feature type="domain" description="Tubulin/FtsZ GTPase" evidence="6">
    <location>
        <begin position="30"/>
        <end position="129"/>
    </location>
</feature>
<dbReference type="AlphaFoldDB" id="A0A075AYB0"/>
<keyword evidence="9" id="KW-1185">Reference proteome</keyword>
<keyword evidence="2 5" id="KW-0493">Microtubule</keyword>
<evidence type="ECO:0000256" key="5">
    <source>
        <dbReference type="RuleBase" id="RU000352"/>
    </source>
</evidence>
<dbReference type="InterPro" id="IPR000217">
    <property type="entry name" value="Tubulin"/>
</dbReference>
<proteinExistence type="inferred from homology"/>
<dbReference type="STRING" id="988480.A0A075AYB0"/>
<evidence type="ECO:0000313" key="8">
    <source>
        <dbReference type="EMBL" id="RKP21509.1"/>
    </source>
</evidence>
<evidence type="ECO:0000259" key="6">
    <source>
        <dbReference type="Pfam" id="PF00091"/>
    </source>
</evidence>
<evidence type="ECO:0000256" key="4">
    <source>
        <dbReference type="ARBA" id="ARBA00023134"/>
    </source>
</evidence>
<keyword evidence="4 5" id="KW-0342">GTP-binding</keyword>
<protein>
    <submittedName>
        <fullName evidence="7">Tubulin domain-containing protein</fullName>
    </submittedName>
</protein>
<evidence type="ECO:0000313" key="10">
    <source>
        <dbReference type="Proteomes" id="UP000281549"/>
    </source>
</evidence>
<dbReference type="InterPro" id="IPR017975">
    <property type="entry name" value="Tubulin_CS"/>
</dbReference>
<dbReference type="GO" id="GO:0005874">
    <property type="term" value="C:microtubule"/>
    <property type="evidence" value="ECO:0007669"/>
    <property type="project" value="UniProtKB-KW"/>
</dbReference>
<sequence>MDLYKDREQEISMLVSVGQCGAQQLIPRKRSGSASCWALGYSSESKSINNVNETIRRSLEKNPGESLNFVLSVGGGTGSGVTCAILEKIREEIDVNTPTTAILIFPFNSGDNPLQYYNAILSLSIIYNCAPSSSGAGLYKEINRNLATKIIGNFGSELDTWPSICQVCPDERLKFMSLGSSLSNKHSSFESSGILVTIRRMTGALPDIRIPKVTWRDDVTSQVTSESLQFFKKENDQNIKRSVNIAYNDPWASKKAEQLRNNNAYWHWYQSFMRIS</sequence>
<dbReference type="SUPFAM" id="SSF52490">
    <property type="entry name" value="Tubulin nucleotide-binding domain-like"/>
    <property type="match status" value="1"/>
</dbReference>
<comment type="similarity">
    <text evidence="1 5">Belongs to the tubulin family.</text>
</comment>
<dbReference type="EMBL" id="ML004949">
    <property type="protein sequence ID" value="RKP21509.1"/>
    <property type="molecule type" value="Genomic_DNA"/>
</dbReference>
<dbReference type="PROSITE" id="PS00227">
    <property type="entry name" value="TUBULIN"/>
    <property type="match status" value="1"/>
</dbReference>
<evidence type="ECO:0000256" key="2">
    <source>
        <dbReference type="ARBA" id="ARBA00022701"/>
    </source>
</evidence>
<dbReference type="Proteomes" id="UP000281549">
    <property type="component" value="Unassembled WGS sequence"/>
</dbReference>
<evidence type="ECO:0000256" key="1">
    <source>
        <dbReference type="ARBA" id="ARBA00009636"/>
    </source>
</evidence>
<dbReference type="HOGENOM" id="CLU_1008855_0_0_1"/>
<gene>
    <name evidence="7" type="ORF">O9G_000711</name>
    <name evidence="8" type="ORF">ROZALSC1DRAFT_27093</name>
</gene>
<dbReference type="OrthoDB" id="2588702at2759"/>
<evidence type="ECO:0000313" key="7">
    <source>
        <dbReference type="EMBL" id="EPZ35315.1"/>
    </source>
</evidence>
<dbReference type="GO" id="GO:0007017">
    <property type="term" value="P:microtubule-based process"/>
    <property type="evidence" value="ECO:0007669"/>
    <property type="project" value="InterPro"/>
</dbReference>
<dbReference type="Pfam" id="PF00091">
    <property type="entry name" value="Tubulin"/>
    <property type="match status" value="1"/>
</dbReference>
<dbReference type="Gene3D" id="3.40.50.1440">
    <property type="entry name" value="Tubulin/FtsZ, GTPase domain"/>
    <property type="match status" value="1"/>
</dbReference>
<dbReference type="InterPro" id="IPR036525">
    <property type="entry name" value="Tubulin/FtsZ_GTPase_sf"/>
</dbReference>
<dbReference type="InterPro" id="IPR003008">
    <property type="entry name" value="Tubulin_FtsZ_GTPase"/>
</dbReference>
<reference evidence="7 9" key="1">
    <citation type="journal article" date="2013" name="Curr. Biol.">
        <title>Shared signatures of parasitism and phylogenomics unite Cryptomycota and microsporidia.</title>
        <authorList>
            <person name="James T.Y."/>
            <person name="Pelin A."/>
            <person name="Bonen L."/>
            <person name="Ahrendt S."/>
            <person name="Sain D."/>
            <person name="Corradi N."/>
            <person name="Stajich J.E."/>
        </authorList>
    </citation>
    <scope>NUCLEOTIDE SEQUENCE [LARGE SCALE GENOMIC DNA]</scope>
    <source>
        <strain evidence="7">CSF55</strain>
        <strain evidence="7">CSF55</strain>
    </source>
</reference>
<dbReference type="PRINTS" id="PR01161">
    <property type="entry name" value="TUBULIN"/>
</dbReference>
<dbReference type="PANTHER" id="PTHR11588">
    <property type="entry name" value="TUBULIN"/>
    <property type="match status" value="1"/>
</dbReference>
<dbReference type="GO" id="GO:0005525">
    <property type="term" value="F:GTP binding"/>
    <property type="evidence" value="ECO:0007669"/>
    <property type="project" value="UniProtKB-UniRule"/>
</dbReference>
<dbReference type="Proteomes" id="UP000030755">
    <property type="component" value="Unassembled WGS sequence"/>
</dbReference>